<gene>
    <name evidence="2" type="ORF">J416_03106</name>
</gene>
<organism evidence="2 3">
    <name type="scientific">Gracilibacillus halophilus YIM-C55.5</name>
    <dbReference type="NCBI Taxonomy" id="1308866"/>
    <lineage>
        <taxon>Bacteria</taxon>
        <taxon>Bacillati</taxon>
        <taxon>Bacillota</taxon>
        <taxon>Bacilli</taxon>
        <taxon>Bacillales</taxon>
        <taxon>Bacillaceae</taxon>
        <taxon>Gracilibacillus</taxon>
    </lineage>
</organism>
<dbReference type="RefSeq" id="WP_003464442.1">
    <property type="nucleotide sequence ID" value="NZ_APML01000012.1"/>
</dbReference>
<dbReference type="OrthoDB" id="2182676at2"/>
<dbReference type="InterPro" id="IPR006938">
    <property type="entry name" value="DUF624"/>
</dbReference>
<feature type="transmembrane region" description="Helical" evidence="1">
    <location>
        <begin position="154"/>
        <end position="171"/>
    </location>
</feature>
<dbReference type="PATRIC" id="fig|1308866.3.peg.630"/>
<reference evidence="2 3" key="1">
    <citation type="submission" date="2013-03" db="EMBL/GenBank/DDBJ databases">
        <title>Draft genome sequence of Gracibacillus halophilus YIM-C55.5, a moderately halophilic and thermophilic organism from the Xiaochaidamu salt lake.</title>
        <authorList>
            <person name="Sugumar T."/>
            <person name="Polireddy D.R."/>
            <person name="Antony A."/>
            <person name="Madhava Y.R."/>
            <person name="Sivakumar N."/>
        </authorList>
    </citation>
    <scope>NUCLEOTIDE SEQUENCE [LARGE SCALE GENOMIC DNA]</scope>
    <source>
        <strain evidence="2 3">YIM-C55.5</strain>
    </source>
</reference>
<feature type="transmembrane region" description="Helical" evidence="1">
    <location>
        <begin position="20"/>
        <end position="51"/>
    </location>
</feature>
<name>N4WCA1_9BACI</name>
<dbReference type="Proteomes" id="UP000012283">
    <property type="component" value="Unassembled WGS sequence"/>
</dbReference>
<dbReference type="AlphaFoldDB" id="N4WCA1"/>
<comment type="caution">
    <text evidence="2">The sequence shown here is derived from an EMBL/GenBank/DDBJ whole genome shotgun (WGS) entry which is preliminary data.</text>
</comment>
<sequence>MNSDSFMGRFYQFGEAVLFLFYVNFLWIVFTLLGLFFLGIGPSTVAMFAVFRKWSMGEQGFAVFPVFWKSYREEFLKANGLFWLLFLFGMMLLVNLHYFEVNDPTINLLVKATFILTAILYGLLLLYVFPLYVHYDRSIGQYIKNALLISLYQPLRTMYLLAACFVLYYLWVTFSVFLFLFGPSLTSLVVMWICYRTFIRIEYKQSLLETSKTNGMSEGEILSEK</sequence>
<keyword evidence="1" id="KW-1133">Transmembrane helix</keyword>
<keyword evidence="3" id="KW-1185">Reference proteome</keyword>
<evidence type="ECO:0000313" key="3">
    <source>
        <dbReference type="Proteomes" id="UP000012283"/>
    </source>
</evidence>
<protein>
    <submittedName>
        <fullName evidence="2">Integral inner membrane protein</fullName>
    </submittedName>
</protein>
<proteinExistence type="predicted"/>
<dbReference type="Pfam" id="PF04854">
    <property type="entry name" value="DUF624"/>
    <property type="match status" value="1"/>
</dbReference>
<feature type="transmembrane region" description="Helical" evidence="1">
    <location>
        <begin position="111"/>
        <end position="133"/>
    </location>
</feature>
<evidence type="ECO:0000256" key="1">
    <source>
        <dbReference type="SAM" id="Phobius"/>
    </source>
</evidence>
<dbReference type="eggNOG" id="COG5578">
    <property type="taxonomic scope" value="Bacteria"/>
</dbReference>
<keyword evidence="1" id="KW-0812">Transmembrane</keyword>
<feature type="transmembrane region" description="Helical" evidence="1">
    <location>
        <begin position="177"/>
        <end position="195"/>
    </location>
</feature>
<dbReference type="STRING" id="1308866.J416_03106"/>
<accession>N4WCA1</accession>
<keyword evidence="1" id="KW-0472">Membrane</keyword>
<evidence type="ECO:0000313" key="2">
    <source>
        <dbReference type="EMBL" id="ENH97908.1"/>
    </source>
</evidence>
<feature type="transmembrane region" description="Helical" evidence="1">
    <location>
        <begin position="80"/>
        <end position="99"/>
    </location>
</feature>
<dbReference type="EMBL" id="APML01000012">
    <property type="protein sequence ID" value="ENH97908.1"/>
    <property type="molecule type" value="Genomic_DNA"/>
</dbReference>